<feature type="domain" description="Retroviral polymerase SH3-like" evidence="3">
    <location>
        <begin position="185"/>
        <end position="244"/>
    </location>
</feature>
<feature type="compositionally biased region" description="Polar residues" evidence="1">
    <location>
        <begin position="300"/>
        <end position="313"/>
    </location>
</feature>
<evidence type="ECO:0000259" key="3">
    <source>
        <dbReference type="Pfam" id="PF25597"/>
    </source>
</evidence>
<comment type="caution">
    <text evidence="4">The sequence shown here is derived from an EMBL/GenBank/DDBJ whole genome shotgun (WGS) entry which is preliminary data.</text>
</comment>
<reference evidence="4" key="1">
    <citation type="journal article" date="2019" name="Sci. Rep.">
        <title>Draft genome of Tanacetum cinerariifolium, the natural source of mosquito coil.</title>
        <authorList>
            <person name="Yamashiro T."/>
            <person name="Shiraishi A."/>
            <person name="Satake H."/>
            <person name="Nakayama K."/>
        </authorList>
    </citation>
    <scope>NUCLEOTIDE SEQUENCE</scope>
</reference>
<sequence length="371" mass="42836">MALAGSTRANTVQVREGIGANIGTRDSNVIPLPWSELETMGNTTPNVEEWIRFYRKDEWMVIGAGERRDGGLFHFREVPTTQVFKTTPTTSIPFDLWHKRLGHPSLDVLKLLPQVNLNKKDRELSQSCDVCHRAKQSREKFPSECILTAAYLINRTLSSILNGKTPYTVLHNVEPPYNHLRTFGCLCYAHTKMGDKFASCSRKCVFVGYPYGEKGWRLFDLEKLEFFVSRDVDFSKLIFPYDTEPIVPSVNENEYNDTRLHEEPPSQDREENLERGHRKKETSIRLRDYVTNTVKKKSPSRSTPPAQSRSSGTPYPIAHYVNCDKFSSCHRTFLEAIEKEREPVTYYETIKDKRWRSAMNSKLEALEQNKT</sequence>
<proteinExistence type="predicted"/>
<dbReference type="InterPro" id="IPR057670">
    <property type="entry name" value="SH3_retrovirus"/>
</dbReference>
<evidence type="ECO:0000259" key="2">
    <source>
        <dbReference type="Pfam" id="PF13976"/>
    </source>
</evidence>
<dbReference type="PANTHER" id="PTHR42648">
    <property type="entry name" value="TRANSPOSASE, PUTATIVE-RELATED"/>
    <property type="match status" value="1"/>
</dbReference>
<dbReference type="AlphaFoldDB" id="A0A6L2M095"/>
<dbReference type="Pfam" id="PF13976">
    <property type="entry name" value="gag_pre-integrs"/>
    <property type="match status" value="1"/>
</dbReference>
<dbReference type="InterPro" id="IPR025724">
    <property type="entry name" value="GAG-pre-integrase_dom"/>
</dbReference>
<accession>A0A6L2M095</accession>
<protein>
    <submittedName>
        <fullName evidence="4">Uncharacterized protein</fullName>
    </submittedName>
</protein>
<gene>
    <name evidence="4" type="ORF">Tci_038615</name>
</gene>
<dbReference type="InterPro" id="IPR039537">
    <property type="entry name" value="Retrotran_Ty1/copia-like"/>
</dbReference>
<dbReference type="Pfam" id="PF25597">
    <property type="entry name" value="SH3_retrovirus"/>
    <property type="match status" value="1"/>
</dbReference>
<dbReference type="PANTHER" id="PTHR42648:SF31">
    <property type="entry name" value="RNA-DIRECTED DNA POLYMERASE"/>
    <property type="match status" value="1"/>
</dbReference>
<feature type="compositionally biased region" description="Basic and acidic residues" evidence="1">
    <location>
        <begin position="256"/>
        <end position="288"/>
    </location>
</feature>
<feature type="region of interest" description="Disordered" evidence="1">
    <location>
        <begin position="255"/>
        <end position="314"/>
    </location>
</feature>
<feature type="domain" description="GAG-pre-integrase" evidence="2">
    <location>
        <begin position="86"/>
        <end position="136"/>
    </location>
</feature>
<dbReference type="EMBL" id="BKCJ010005420">
    <property type="protein sequence ID" value="GEU66637.1"/>
    <property type="molecule type" value="Genomic_DNA"/>
</dbReference>
<evidence type="ECO:0000313" key="4">
    <source>
        <dbReference type="EMBL" id="GEU66637.1"/>
    </source>
</evidence>
<organism evidence="4">
    <name type="scientific">Tanacetum cinerariifolium</name>
    <name type="common">Dalmatian daisy</name>
    <name type="synonym">Chrysanthemum cinerariifolium</name>
    <dbReference type="NCBI Taxonomy" id="118510"/>
    <lineage>
        <taxon>Eukaryota</taxon>
        <taxon>Viridiplantae</taxon>
        <taxon>Streptophyta</taxon>
        <taxon>Embryophyta</taxon>
        <taxon>Tracheophyta</taxon>
        <taxon>Spermatophyta</taxon>
        <taxon>Magnoliopsida</taxon>
        <taxon>eudicotyledons</taxon>
        <taxon>Gunneridae</taxon>
        <taxon>Pentapetalae</taxon>
        <taxon>asterids</taxon>
        <taxon>campanulids</taxon>
        <taxon>Asterales</taxon>
        <taxon>Asteraceae</taxon>
        <taxon>Asteroideae</taxon>
        <taxon>Anthemideae</taxon>
        <taxon>Anthemidinae</taxon>
        <taxon>Tanacetum</taxon>
    </lineage>
</organism>
<evidence type="ECO:0000256" key="1">
    <source>
        <dbReference type="SAM" id="MobiDB-lite"/>
    </source>
</evidence>
<name>A0A6L2M095_TANCI</name>